<reference evidence="1" key="1">
    <citation type="submission" date="2014-11" db="EMBL/GenBank/DDBJ databases">
        <authorList>
            <person name="Amaro Gonzalez C."/>
        </authorList>
    </citation>
    <scope>NUCLEOTIDE SEQUENCE</scope>
</reference>
<organism evidence="1">
    <name type="scientific">Anguilla anguilla</name>
    <name type="common">European freshwater eel</name>
    <name type="synonym">Muraena anguilla</name>
    <dbReference type="NCBI Taxonomy" id="7936"/>
    <lineage>
        <taxon>Eukaryota</taxon>
        <taxon>Metazoa</taxon>
        <taxon>Chordata</taxon>
        <taxon>Craniata</taxon>
        <taxon>Vertebrata</taxon>
        <taxon>Euteleostomi</taxon>
        <taxon>Actinopterygii</taxon>
        <taxon>Neopterygii</taxon>
        <taxon>Teleostei</taxon>
        <taxon>Anguilliformes</taxon>
        <taxon>Anguillidae</taxon>
        <taxon>Anguilla</taxon>
    </lineage>
</organism>
<name>A0A0E9SM37_ANGAN</name>
<accession>A0A0E9SM37</accession>
<sequence length="18" mass="2017">MVYGYHGPSGHRKIKGVM</sequence>
<protein>
    <submittedName>
        <fullName evidence="1">Uncharacterized protein</fullName>
    </submittedName>
</protein>
<evidence type="ECO:0000313" key="1">
    <source>
        <dbReference type="EMBL" id="JAH42434.1"/>
    </source>
</evidence>
<reference evidence="1" key="2">
    <citation type="journal article" date="2015" name="Fish Shellfish Immunol.">
        <title>Early steps in the European eel (Anguilla anguilla)-Vibrio vulnificus interaction in the gills: Role of the RtxA13 toxin.</title>
        <authorList>
            <person name="Callol A."/>
            <person name="Pajuelo D."/>
            <person name="Ebbesson L."/>
            <person name="Teles M."/>
            <person name="MacKenzie S."/>
            <person name="Amaro C."/>
        </authorList>
    </citation>
    <scope>NUCLEOTIDE SEQUENCE</scope>
</reference>
<proteinExistence type="predicted"/>
<dbReference type="EMBL" id="GBXM01066143">
    <property type="protein sequence ID" value="JAH42434.1"/>
    <property type="molecule type" value="Transcribed_RNA"/>
</dbReference>
<dbReference type="AlphaFoldDB" id="A0A0E9SM37"/>